<protein>
    <submittedName>
        <fullName evidence="3">Uncharacterized protein LOC104704891</fullName>
    </submittedName>
</protein>
<dbReference type="Proteomes" id="UP000694864">
    <property type="component" value="Chromosome 1"/>
</dbReference>
<dbReference type="InterPro" id="IPR042277">
    <property type="entry name" value="IST1-like"/>
</dbReference>
<dbReference type="Pfam" id="PF03398">
    <property type="entry name" value="Ist1"/>
    <property type="match status" value="1"/>
</dbReference>
<dbReference type="GeneID" id="104704891"/>
<dbReference type="RefSeq" id="XP_010419208.1">
    <property type="nucleotide sequence ID" value="XM_010420906.1"/>
</dbReference>
<sequence>MVRQSRSDIAQLLTNGRFSEALPKAKQFCEDERRLLAYDQVDNFCASIMQNISILKRQSDVHLLPDVLKEAMAGLIFAASRIGELHELQYIKSMFFVRFGHEFDKDCVDLRRGNVVGSEIVKILDTKLPQDEIRDIVMELSQKYQTSTTADSISDGLAASNELGIGDSEAEKMKSIVRTKLLRPNVGEVEGRDRSFMR</sequence>
<dbReference type="PANTHER" id="PTHR12161:SF58">
    <property type="entry name" value="REGULATOR OF VPS4 ACTIVITY IN THE MVB PATHWAY PROTEIN"/>
    <property type="match status" value="1"/>
</dbReference>
<accession>A0ABM0T113</accession>
<evidence type="ECO:0000313" key="3">
    <source>
        <dbReference type="RefSeq" id="XP_010419208.1"/>
    </source>
</evidence>
<organism evidence="2 3">
    <name type="scientific">Camelina sativa</name>
    <name type="common">False flax</name>
    <name type="synonym">Myagrum sativum</name>
    <dbReference type="NCBI Taxonomy" id="90675"/>
    <lineage>
        <taxon>Eukaryota</taxon>
        <taxon>Viridiplantae</taxon>
        <taxon>Streptophyta</taxon>
        <taxon>Embryophyta</taxon>
        <taxon>Tracheophyta</taxon>
        <taxon>Spermatophyta</taxon>
        <taxon>Magnoliopsida</taxon>
        <taxon>eudicotyledons</taxon>
        <taxon>Gunneridae</taxon>
        <taxon>Pentapetalae</taxon>
        <taxon>rosids</taxon>
        <taxon>malvids</taxon>
        <taxon>Brassicales</taxon>
        <taxon>Brassicaceae</taxon>
        <taxon>Camelineae</taxon>
        <taxon>Camelina</taxon>
    </lineage>
</organism>
<gene>
    <name evidence="3" type="primary">LOC104704891</name>
</gene>
<evidence type="ECO:0000256" key="1">
    <source>
        <dbReference type="ARBA" id="ARBA00005536"/>
    </source>
</evidence>
<reference evidence="3" key="2">
    <citation type="submission" date="2025-08" db="UniProtKB">
        <authorList>
            <consortium name="RefSeq"/>
        </authorList>
    </citation>
    <scope>IDENTIFICATION</scope>
    <source>
        <tissue evidence="3">Leaf</tissue>
    </source>
</reference>
<reference evidence="2" key="1">
    <citation type="journal article" date="2014" name="Nat. Commun.">
        <title>The emerging biofuel crop Camelina sativa retains a highly undifferentiated hexaploid genome structure.</title>
        <authorList>
            <person name="Kagale S."/>
            <person name="Koh C."/>
            <person name="Nixon J."/>
            <person name="Bollina V."/>
            <person name="Clarke W.E."/>
            <person name="Tuteja R."/>
            <person name="Spillane C."/>
            <person name="Robinson S.J."/>
            <person name="Links M.G."/>
            <person name="Clarke C."/>
            <person name="Higgins E.E."/>
            <person name="Huebert T."/>
            <person name="Sharpe A.G."/>
            <person name="Parkin I.A."/>
        </authorList>
    </citation>
    <scope>NUCLEOTIDE SEQUENCE [LARGE SCALE GENOMIC DNA]</scope>
    <source>
        <strain evidence="2">cv. DH55</strain>
    </source>
</reference>
<dbReference type="InterPro" id="IPR005061">
    <property type="entry name" value="Ist1"/>
</dbReference>
<dbReference type="Gene3D" id="1.20.1260.60">
    <property type="entry name" value="Vacuolar protein sorting-associated protein Ist1"/>
    <property type="match status" value="1"/>
</dbReference>
<name>A0ABM0T113_CAMSA</name>
<evidence type="ECO:0000313" key="2">
    <source>
        <dbReference type="Proteomes" id="UP000694864"/>
    </source>
</evidence>
<comment type="similarity">
    <text evidence="1">Belongs to the IST1 family.</text>
</comment>
<dbReference type="PANTHER" id="PTHR12161">
    <property type="entry name" value="IST1 FAMILY MEMBER"/>
    <property type="match status" value="1"/>
</dbReference>
<proteinExistence type="inferred from homology"/>
<keyword evidence="2" id="KW-1185">Reference proteome</keyword>